<feature type="compositionally biased region" description="Low complexity" evidence="1">
    <location>
        <begin position="19"/>
        <end position="34"/>
    </location>
</feature>
<evidence type="ECO:0000313" key="2">
    <source>
        <dbReference type="EMBL" id="KAK8047965.1"/>
    </source>
</evidence>
<evidence type="ECO:0000256" key="1">
    <source>
        <dbReference type="SAM" id="MobiDB-lite"/>
    </source>
</evidence>
<name>A0ABR1TMS0_9PEZI</name>
<dbReference type="EMBL" id="JAQQWM010000009">
    <property type="protein sequence ID" value="KAK8047965.1"/>
    <property type="molecule type" value="Genomic_DNA"/>
</dbReference>
<feature type="region of interest" description="Disordered" evidence="1">
    <location>
        <begin position="19"/>
        <end position="142"/>
    </location>
</feature>
<feature type="compositionally biased region" description="Polar residues" evidence="1">
    <location>
        <begin position="98"/>
        <end position="116"/>
    </location>
</feature>
<feature type="compositionally biased region" description="Low complexity" evidence="1">
    <location>
        <begin position="53"/>
        <end position="77"/>
    </location>
</feature>
<evidence type="ECO:0000313" key="3">
    <source>
        <dbReference type="Proteomes" id="UP001446871"/>
    </source>
</evidence>
<reference evidence="2 3" key="1">
    <citation type="submission" date="2023-01" db="EMBL/GenBank/DDBJ databases">
        <title>Analysis of 21 Apiospora genomes using comparative genomics revels a genus with tremendous synthesis potential of carbohydrate active enzymes and secondary metabolites.</title>
        <authorList>
            <person name="Sorensen T."/>
        </authorList>
    </citation>
    <scope>NUCLEOTIDE SEQUENCE [LARGE SCALE GENOMIC DNA]</scope>
    <source>
        <strain evidence="2 3">CBS 83171</strain>
    </source>
</reference>
<keyword evidence="3" id="KW-1185">Reference proteome</keyword>
<proteinExistence type="predicted"/>
<sequence>MANLAVGLFRAVGTALVCRSTSTSSLRTTTTRAQTRPRRGSGASRHPQHRHMQTTPQSTQLPRPPQQSQQPMQVQRPKTSRGPPSSLQLRGPDDDVNETNLQSNAYPGASSFYTARSENHRTSDVRPLPPLPTQQQPEGEHLSPIDVGVGADAEEETQADQHGRRERITWRAVQAFEAVSVESRPSGPHTSDNLRSRYATVVGKELKRERII</sequence>
<organism evidence="2 3">
    <name type="scientific">Apiospora saccharicola</name>
    <dbReference type="NCBI Taxonomy" id="335842"/>
    <lineage>
        <taxon>Eukaryota</taxon>
        <taxon>Fungi</taxon>
        <taxon>Dikarya</taxon>
        <taxon>Ascomycota</taxon>
        <taxon>Pezizomycotina</taxon>
        <taxon>Sordariomycetes</taxon>
        <taxon>Xylariomycetidae</taxon>
        <taxon>Amphisphaeriales</taxon>
        <taxon>Apiosporaceae</taxon>
        <taxon>Apiospora</taxon>
    </lineage>
</organism>
<gene>
    <name evidence="2" type="ORF">PG996_016029</name>
</gene>
<protein>
    <submittedName>
        <fullName evidence="2">Uncharacterized protein</fullName>
    </submittedName>
</protein>
<accession>A0ABR1TMS0</accession>
<comment type="caution">
    <text evidence="2">The sequence shown here is derived from an EMBL/GenBank/DDBJ whole genome shotgun (WGS) entry which is preliminary data.</text>
</comment>
<dbReference type="Proteomes" id="UP001446871">
    <property type="component" value="Unassembled WGS sequence"/>
</dbReference>